<dbReference type="STRING" id="442562.Rumeso_04066"/>
<dbReference type="NCBIfam" id="TIGR00675">
    <property type="entry name" value="dcm"/>
    <property type="match status" value="1"/>
</dbReference>
<feature type="active site" evidence="7">
    <location>
        <position position="132"/>
    </location>
</feature>
<dbReference type="PANTHER" id="PTHR10629:SF52">
    <property type="entry name" value="DNA (CYTOSINE-5)-METHYLTRANSFERASE 1"/>
    <property type="match status" value="1"/>
</dbReference>
<dbReference type="PATRIC" id="fig|442562.3.peg.4010"/>
<keyword evidence="2 7" id="KW-0489">Methyltransferase</keyword>
<dbReference type="EC" id="2.1.1.37" evidence="1"/>
<comment type="caution">
    <text evidence="9">The sequence shown here is derived from an EMBL/GenBank/DDBJ whole genome shotgun (WGS) entry which is preliminary data.</text>
</comment>
<organism evidence="9 10">
    <name type="scientific">Rubellimicrobium mesophilum DSM 19309</name>
    <dbReference type="NCBI Taxonomy" id="442562"/>
    <lineage>
        <taxon>Bacteria</taxon>
        <taxon>Pseudomonadati</taxon>
        <taxon>Pseudomonadota</taxon>
        <taxon>Alphaproteobacteria</taxon>
        <taxon>Rhodobacterales</taxon>
        <taxon>Roseobacteraceae</taxon>
        <taxon>Rubellimicrobium</taxon>
    </lineage>
</organism>
<dbReference type="InterPro" id="IPR050390">
    <property type="entry name" value="C5-Methyltransferase"/>
</dbReference>
<keyword evidence="5" id="KW-0680">Restriction system</keyword>
<keyword evidence="4 7" id="KW-0949">S-adenosyl-L-methionine</keyword>
<evidence type="ECO:0000256" key="2">
    <source>
        <dbReference type="ARBA" id="ARBA00022603"/>
    </source>
</evidence>
<accession>A0A017HJ48</accession>
<keyword evidence="3 7" id="KW-0808">Transferase</keyword>
<dbReference type="InterPro" id="IPR029063">
    <property type="entry name" value="SAM-dependent_MTases_sf"/>
</dbReference>
<dbReference type="PROSITE" id="PS51679">
    <property type="entry name" value="SAM_MT_C5"/>
    <property type="match status" value="1"/>
</dbReference>
<dbReference type="GO" id="GO:0032259">
    <property type="term" value="P:methylation"/>
    <property type="evidence" value="ECO:0007669"/>
    <property type="project" value="UniProtKB-KW"/>
</dbReference>
<dbReference type="SUPFAM" id="SSF53335">
    <property type="entry name" value="S-adenosyl-L-methionine-dependent methyltransferases"/>
    <property type="match status" value="1"/>
</dbReference>
<proteinExistence type="inferred from homology"/>
<dbReference type="InterPro" id="IPR031303">
    <property type="entry name" value="C5_meth_CS"/>
</dbReference>
<dbReference type="Proteomes" id="UP000019666">
    <property type="component" value="Unassembled WGS sequence"/>
</dbReference>
<dbReference type="GO" id="GO:0003886">
    <property type="term" value="F:DNA (cytosine-5-)-methyltransferase activity"/>
    <property type="evidence" value="ECO:0007669"/>
    <property type="project" value="UniProtKB-EC"/>
</dbReference>
<sequence length="533" mass="60247">MSGKIGVVDLFAGPGGLGEGFAAAGAEDGGSMRIRLSVEMDKYAVRTLRLRAFLRSFEDGFPPEYYEALNSGDSFPEEAMRRLNPDRWALVEEEIRHLKLANGRVFESLAHTLDVLREEYDGNTVLIGGPPCQAYSVVGRARNRGKTDYVAELDERHFLYTEYVEILERLRPAVFVMENVKGLLSSRIDGGRIFGRVLRDLERAGDGYQLVPLAPRSADLFQSDLLRPTKASEFEASDFLVYAEEHGVPQTRHRVIVVGVRRDLLEGNRPALAALELKKASAPSCWSMIGDLPPLRSRLSSDDSTDGWRDRVRGQAARILSDSAVPEDIRDRITELLSQGLGSHQEHVGSDYLGELEVSDPELRAWIRKPDLTRVIHHETRSHIAEDLGRYLFTAVYGERRDWSPRLRDFSELLKPRHENRDRKMFMDRFRVQLAGKPATTVTSHIAKDGHYFIHPDPMQCRAFTVREAARIQTFPDNYVFAGGRTEQYRQIGNAVPPFLARQIAKAICEVLVNCYRTSGAEVERVRHQARCA</sequence>
<protein>
    <recommendedName>
        <fullName evidence="1">DNA (cytosine-5-)-methyltransferase</fullName>
        <ecNumber evidence="1">2.1.1.37</ecNumber>
    </recommendedName>
</protein>
<evidence type="ECO:0000256" key="7">
    <source>
        <dbReference type="PROSITE-ProRule" id="PRU01016"/>
    </source>
</evidence>
<keyword evidence="10" id="KW-1185">Reference proteome</keyword>
<dbReference type="Pfam" id="PF00145">
    <property type="entry name" value="DNA_methylase"/>
    <property type="match status" value="1"/>
</dbReference>
<name>A0A017HJ48_9RHOB</name>
<dbReference type="GO" id="GO:0003677">
    <property type="term" value="F:DNA binding"/>
    <property type="evidence" value="ECO:0007669"/>
    <property type="project" value="TreeGrafter"/>
</dbReference>
<evidence type="ECO:0000313" key="10">
    <source>
        <dbReference type="Proteomes" id="UP000019666"/>
    </source>
</evidence>
<dbReference type="Gene3D" id="3.40.50.150">
    <property type="entry name" value="Vaccinia Virus protein VP39"/>
    <property type="match status" value="1"/>
</dbReference>
<evidence type="ECO:0000256" key="5">
    <source>
        <dbReference type="ARBA" id="ARBA00022747"/>
    </source>
</evidence>
<comment type="catalytic activity">
    <reaction evidence="6">
        <text>a 2'-deoxycytidine in DNA + S-adenosyl-L-methionine = a 5-methyl-2'-deoxycytidine in DNA + S-adenosyl-L-homocysteine + H(+)</text>
        <dbReference type="Rhea" id="RHEA:13681"/>
        <dbReference type="Rhea" id="RHEA-COMP:11369"/>
        <dbReference type="Rhea" id="RHEA-COMP:11370"/>
        <dbReference type="ChEBI" id="CHEBI:15378"/>
        <dbReference type="ChEBI" id="CHEBI:57856"/>
        <dbReference type="ChEBI" id="CHEBI:59789"/>
        <dbReference type="ChEBI" id="CHEBI:85452"/>
        <dbReference type="ChEBI" id="CHEBI:85454"/>
        <dbReference type="EC" id="2.1.1.37"/>
    </reaction>
</comment>
<dbReference type="HOGENOM" id="CLU_006958_2_4_5"/>
<dbReference type="EMBL" id="AOSK01000116">
    <property type="protein sequence ID" value="EYD74381.1"/>
    <property type="molecule type" value="Genomic_DNA"/>
</dbReference>
<dbReference type="GO" id="GO:0044027">
    <property type="term" value="P:negative regulation of gene expression via chromosomal CpG island methylation"/>
    <property type="evidence" value="ECO:0007669"/>
    <property type="project" value="TreeGrafter"/>
</dbReference>
<dbReference type="GO" id="GO:0009307">
    <property type="term" value="P:DNA restriction-modification system"/>
    <property type="evidence" value="ECO:0007669"/>
    <property type="project" value="UniProtKB-KW"/>
</dbReference>
<dbReference type="AlphaFoldDB" id="A0A017HJ48"/>
<dbReference type="PRINTS" id="PR00105">
    <property type="entry name" value="C5METTRFRASE"/>
</dbReference>
<evidence type="ECO:0000256" key="4">
    <source>
        <dbReference type="ARBA" id="ARBA00022691"/>
    </source>
</evidence>
<evidence type="ECO:0000313" key="9">
    <source>
        <dbReference type="EMBL" id="EYD74381.1"/>
    </source>
</evidence>
<gene>
    <name evidence="9" type="ORF">Rumeso_04066</name>
</gene>
<evidence type="ECO:0000256" key="6">
    <source>
        <dbReference type="ARBA" id="ARBA00047422"/>
    </source>
</evidence>
<dbReference type="PROSITE" id="PS00095">
    <property type="entry name" value="C5_MTASE_2"/>
    <property type="match status" value="1"/>
</dbReference>
<dbReference type="InterPro" id="IPR001525">
    <property type="entry name" value="C5_MeTfrase"/>
</dbReference>
<dbReference type="RefSeq" id="WP_082483825.1">
    <property type="nucleotide sequence ID" value="NZ_KK088571.1"/>
</dbReference>
<comment type="similarity">
    <text evidence="7 8">Belongs to the class I-like SAM-binding methyltransferase superfamily. C5-methyltransferase family.</text>
</comment>
<evidence type="ECO:0000256" key="8">
    <source>
        <dbReference type="RuleBase" id="RU000416"/>
    </source>
</evidence>
<dbReference type="OrthoDB" id="9813719at2"/>
<dbReference type="PANTHER" id="PTHR10629">
    <property type="entry name" value="CYTOSINE-SPECIFIC METHYLTRANSFERASE"/>
    <property type="match status" value="1"/>
</dbReference>
<evidence type="ECO:0000256" key="3">
    <source>
        <dbReference type="ARBA" id="ARBA00022679"/>
    </source>
</evidence>
<dbReference type="Gene3D" id="3.90.120.10">
    <property type="entry name" value="DNA Methylase, subunit A, domain 2"/>
    <property type="match status" value="1"/>
</dbReference>
<reference evidence="9 10" key="1">
    <citation type="submission" date="2013-02" db="EMBL/GenBank/DDBJ databases">
        <authorList>
            <person name="Fiebig A."/>
            <person name="Goeker M."/>
            <person name="Klenk H.-P.P."/>
        </authorList>
    </citation>
    <scope>NUCLEOTIDE SEQUENCE [LARGE SCALE GENOMIC DNA]</scope>
    <source>
        <strain evidence="9 10">DSM 19309</strain>
    </source>
</reference>
<dbReference type="REBASE" id="95601">
    <property type="entry name" value="M.Rme19309ORF4066P"/>
</dbReference>
<evidence type="ECO:0000256" key="1">
    <source>
        <dbReference type="ARBA" id="ARBA00011975"/>
    </source>
</evidence>